<keyword evidence="1" id="KW-0472">Membrane</keyword>
<protein>
    <submittedName>
        <fullName evidence="2">Uncharacterized protein</fullName>
    </submittedName>
</protein>
<dbReference type="KEGG" id="lue:DCD74_08500"/>
<evidence type="ECO:0000313" key="2">
    <source>
        <dbReference type="EMBL" id="AXA84724.1"/>
    </source>
</evidence>
<feature type="transmembrane region" description="Helical" evidence="1">
    <location>
        <begin position="36"/>
        <end position="56"/>
    </location>
</feature>
<sequence length="207" mass="23114">MSNAMRCVLATALFIGVLIVLHVVQMRTMKVDVVLYASIGGAVIAAFLCFAVLRFAGGLHSLSTLEQAMLLCIWLLGGYAFAISIPTVLDRSLSFYILEKIQQRGGGVRRNAMERIFIDEYVREHRLVDVRLTEQVESGTVVVRDGCVMLTPRGQRLASFSRAYRRHLLPVRRLLAGEYTDALTDPFRDSHVVADYGCGHEQRRTGP</sequence>
<dbReference type="Proteomes" id="UP000251842">
    <property type="component" value="Chromosome"/>
</dbReference>
<keyword evidence="1" id="KW-1133">Transmembrane helix</keyword>
<keyword evidence="1" id="KW-0812">Transmembrane</keyword>
<gene>
    <name evidence="2" type="ORF">DCD74_08500</name>
</gene>
<proteinExistence type="predicted"/>
<dbReference type="AlphaFoldDB" id="A0A344J6R4"/>
<dbReference type="EMBL" id="CP029556">
    <property type="protein sequence ID" value="AXA84724.1"/>
    <property type="molecule type" value="Genomic_DNA"/>
</dbReference>
<name>A0A344J6R4_9GAMM</name>
<accession>A0A344J6R4</accession>
<feature type="transmembrane region" description="Helical" evidence="1">
    <location>
        <begin position="68"/>
        <end position="89"/>
    </location>
</feature>
<dbReference type="RefSeq" id="WP_112926937.1">
    <property type="nucleotide sequence ID" value="NZ_CP029556.1"/>
</dbReference>
<evidence type="ECO:0000256" key="1">
    <source>
        <dbReference type="SAM" id="Phobius"/>
    </source>
</evidence>
<reference evidence="3" key="1">
    <citation type="submission" date="2018-05" db="EMBL/GenBank/DDBJ databases">
        <title>Luteimonas pekinense sp. nov., isolated from human Meibomian gland secretions, Beijing, China.</title>
        <authorList>
            <person name="Wen T."/>
            <person name="Bai H."/>
            <person name="Lv H."/>
        </authorList>
    </citation>
    <scope>NUCLEOTIDE SEQUENCE [LARGE SCALE GENOMIC DNA]</scope>
    <source>
        <strain evidence="3">83-4</strain>
    </source>
</reference>
<organism evidence="2 3">
    <name type="scientific">Solilutibacter oculi</name>
    <dbReference type="NCBI Taxonomy" id="2698682"/>
    <lineage>
        <taxon>Bacteria</taxon>
        <taxon>Pseudomonadati</taxon>
        <taxon>Pseudomonadota</taxon>
        <taxon>Gammaproteobacteria</taxon>
        <taxon>Lysobacterales</taxon>
        <taxon>Lysobacteraceae</taxon>
        <taxon>Solilutibacter</taxon>
    </lineage>
</organism>
<dbReference type="OrthoDB" id="8898374at2"/>
<evidence type="ECO:0000313" key="3">
    <source>
        <dbReference type="Proteomes" id="UP000251842"/>
    </source>
</evidence>
<keyword evidence="3" id="KW-1185">Reference proteome</keyword>